<dbReference type="PANTHER" id="PTHR14030">
    <property type="entry name" value="MITOTIC CHECKPOINT SERINE/THREONINE-PROTEIN KINASE BUB1"/>
    <property type="match status" value="1"/>
</dbReference>
<feature type="region of interest" description="Disordered" evidence="5">
    <location>
        <begin position="580"/>
        <end position="613"/>
    </location>
</feature>
<gene>
    <name evidence="8" type="ORF">RSOLAG22IIIB_05267</name>
</gene>
<evidence type="ECO:0000256" key="5">
    <source>
        <dbReference type="SAM" id="MobiDB-lite"/>
    </source>
</evidence>
<dbReference type="Gene3D" id="1.25.40.430">
    <property type="match status" value="1"/>
</dbReference>
<dbReference type="InterPro" id="IPR013212">
    <property type="entry name" value="Mad3/Bub1_I"/>
</dbReference>
<evidence type="ECO:0000256" key="1">
    <source>
        <dbReference type="ARBA" id="ARBA00004629"/>
    </source>
</evidence>
<feature type="domain" description="BUB1 N-terminal" evidence="7">
    <location>
        <begin position="54"/>
        <end position="220"/>
    </location>
</feature>
<dbReference type="EMBL" id="CYGV01001378">
    <property type="protein sequence ID" value="CUA73377.1"/>
    <property type="molecule type" value="Genomic_DNA"/>
</dbReference>
<dbReference type="GO" id="GO:0000776">
    <property type="term" value="C:kinetochore"/>
    <property type="evidence" value="ECO:0007669"/>
    <property type="project" value="UniProtKB-KW"/>
</dbReference>
<dbReference type="GO" id="GO:0005524">
    <property type="term" value="F:ATP binding"/>
    <property type="evidence" value="ECO:0007669"/>
    <property type="project" value="InterPro"/>
</dbReference>
<dbReference type="AlphaFoldDB" id="A0A0K6G576"/>
<dbReference type="InterPro" id="IPR011009">
    <property type="entry name" value="Kinase-like_dom_sf"/>
</dbReference>
<dbReference type="PANTHER" id="PTHR14030:SF4">
    <property type="entry name" value="BUB1 KINASE, ISOFORM A-RELATED"/>
    <property type="match status" value="1"/>
</dbReference>
<dbReference type="Pfam" id="PF00069">
    <property type="entry name" value="Pkinase"/>
    <property type="match status" value="1"/>
</dbReference>
<dbReference type="GO" id="GO:0032991">
    <property type="term" value="C:protein-containing complex"/>
    <property type="evidence" value="ECO:0007669"/>
    <property type="project" value="UniProtKB-ARBA"/>
</dbReference>
<keyword evidence="4" id="KW-0137">Centromere</keyword>
<reference evidence="8 9" key="1">
    <citation type="submission" date="2015-07" db="EMBL/GenBank/DDBJ databases">
        <authorList>
            <person name="Noorani M."/>
        </authorList>
    </citation>
    <scope>NUCLEOTIDE SEQUENCE [LARGE SCALE GENOMIC DNA]</scope>
    <source>
        <strain evidence="8">BBA 69670</strain>
    </source>
</reference>
<proteinExistence type="predicted"/>
<dbReference type="Gene3D" id="1.10.510.10">
    <property type="entry name" value="Transferase(Phosphotransferase) domain 1"/>
    <property type="match status" value="1"/>
</dbReference>
<dbReference type="GO" id="GO:0004672">
    <property type="term" value="F:protein kinase activity"/>
    <property type="evidence" value="ECO:0007669"/>
    <property type="project" value="InterPro"/>
</dbReference>
<name>A0A0K6G576_9AGAM</name>
<feature type="compositionally biased region" description="Basic and acidic residues" evidence="5">
    <location>
        <begin position="275"/>
        <end position="288"/>
    </location>
</feature>
<dbReference type="GO" id="GO:0007094">
    <property type="term" value="P:mitotic spindle assembly checkpoint signaling"/>
    <property type="evidence" value="ECO:0007669"/>
    <property type="project" value="InterPro"/>
</dbReference>
<evidence type="ECO:0000259" key="7">
    <source>
        <dbReference type="PROSITE" id="PS51489"/>
    </source>
</evidence>
<evidence type="ECO:0000256" key="2">
    <source>
        <dbReference type="ARBA" id="ARBA00022454"/>
    </source>
</evidence>
<feature type="domain" description="Protein kinase" evidence="6">
    <location>
        <begin position="917"/>
        <end position="1252"/>
    </location>
</feature>
<keyword evidence="8" id="KW-0808">Transferase</keyword>
<evidence type="ECO:0000313" key="8">
    <source>
        <dbReference type="EMBL" id="CUA73377.1"/>
    </source>
</evidence>
<dbReference type="InterPro" id="IPR000719">
    <property type="entry name" value="Prot_kinase_dom"/>
</dbReference>
<feature type="compositionally biased region" description="Low complexity" evidence="5">
    <location>
        <begin position="372"/>
        <end position="384"/>
    </location>
</feature>
<feature type="compositionally biased region" description="Basic and acidic residues" evidence="5">
    <location>
        <begin position="309"/>
        <end position="318"/>
    </location>
</feature>
<evidence type="ECO:0000256" key="4">
    <source>
        <dbReference type="ARBA" id="ARBA00023328"/>
    </source>
</evidence>
<dbReference type="PROSITE" id="PS50011">
    <property type="entry name" value="PROTEIN_KINASE_DOM"/>
    <property type="match status" value="1"/>
</dbReference>
<feature type="region of interest" description="Disordered" evidence="5">
    <location>
        <begin position="690"/>
        <end position="801"/>
    </location>
</feature>
<feature type="compositionally biased region" description="Acidic residues" evidence="5">
    <location>
        <begin position="784"/>
        <end position="800"/>
    </location>
</feature>
<dbReference type="SMART" id="SM00220">
    <property type="entry name" value="S_TKc"/>
    <property type="match status" value="1"/>
</dbReference>
<feature type="compositionally biased region" description="Pro residues" evidence="5">
    <location>
        <begin position="401"/>
        <end position="414"/>
    </location>
</feature>
<dbReference type="InterPro" id="IPR015661">
    <property type="entry name" value="Bub1/Mad3"/>
</dbReference>
<organism evidence="8 9">
    <name type="scientific">Rhizoctonia solani</name>
    <dbReference type="NCBI Taxonomy" id="456999"/>
    <lineage>
        <taxon>Eukaryota</taxon>
        <taxon>Fungi</taxon>
        <taxon>Dikarya</taxon>
        <taxon>Basidiomycota</taxon>
        <taxon>Agaricomycotina</taxon>
        <taxon>Agaricomycetes</taxon>
        <taxon>Cantharellales</taxon>
        <taxon>Ceratobasidiaceae</taxon>
        <taxon>Rhizoctonia</taxon>
    </lineage>
</organism>
<dbReference type="GO" id="GO:0051754">
    <property type="term" value="P:meiotic sister chromatid cohesion, centromeric"/>
    <property type="evidence" value="ECO:0007669"/>
    <property type="project" value="TreeGrafter"/>
</dbReference>
<feature type="compositionally biased region" description="Polar residues" evidence="5">
    <location>
        <begin position="358"/>
        <end position="371"/>
    </location>
</feature>
<feature type="compositionally biased region" description="Low complexity" evidence="5">
    <location>
        <begin position="231"/>
        <end position="244"/>
    </location>
</feature>
<evidence type="ECO:0000256" key="3">
    <source>
        <dbReference type="ARBA" id="ARBA00022838"/>
    </source>
</evidence>
<dbReference type="SMART" id="SM00777">
    <property type="entry name" value="Mad3_BUB1_I"/>
    <property type="match status" value="1"/>
</dbReference>
<accession>A0A0K6G576</accession>
<dbReference type="Pfam" id="PF08311">
    <property type="entry name" value="Mad3_BUB1_I"/>
    <property type="match status" value="1"/>
</dbReference>
<dbReference type="GO" id="GO:0005634">
    <property type="term" value="C:nucleus"/>
    <property type="evidence" value="ECO:0007669"/>
    <property type="project" value="TreeGrafter"/>
</dbReference>
<dbReference type="SUPFAM" id="SSF56112">
    <property type="entry name" value="Protein kinase-like (PK-like)"/>
    <property type="match status" value="1"/>
</dbReference>
<dbReference type="CDD" id="cd13981">
    <property type="entry name" value="STKc_Bub1_BubR1"/>
    <property type="match status" value="1"/>
</dbReference>
<keyword evidence="8" id="KW-0418">Kinase</keyword>
<protein>
    <submittedName>
        <fullName evidence="8">Checkpoint serine/threonine-protein kinase</fullName>
    </submittedName>
</protein>
<dbReference type="InterPro" id="IPR008271">
    <property type="entry name" value="Ser/Thr_kinase_AS"/>
</dbReference>
<feature type="compositionally biased region" description="Polar residues" evidence="5">
    <location>
        <begin position="766"/>
        <end position="775"/>
    </location>
</feature>
<comment type="subcellular location">
    <subcellularLocation>
        <location evidence="1">Chromosome</location>
        <location evidence="1">Centromere</location>
        <location evidence="1">Kinetochore</location>
    </subcellularLocation>
</comment>
<dbReference type="PROSITE" id="PS00108">
    <property type="entry name" value="PROTEIN_KINASE_ST"/>
    <property type="match status" value="1"/>
</dbReference>
<keyword evidence="2" id="KW-0158">Chromosome</keyword>
<evidence type="ECO:0000313" key="9">
    <source>
        <dbReference type="Proteomes" id="UP000044841"/>
    </source>
</evidence>
<sequence length="1252" mass="138158">MSAEPPTVDISVIEHQKENILPRKNGRSAVALSNLLSAPRPQLAKQLAEGHAKHQEAVQIALEEDEDPMAAYVSYVDWVVECYPAGSNSESGLVPLLERATREFREDPRYINDLRYLKLWICYAGIVEKPETIYAYLLANDIGSVWELFYTEYANTLERGRNMRKADEIYQLGVARKAKPLKRLQQRYEEFQKRMLAAPAGSTAEVDEVMAPAPSAPTARKVLGERSKPASSTDDPFVVSSSSSRANNNGARIPVFRDADQPEFGIQTNEWADVGTRDSRRKENHSDGKSWQGETLPQLKHGVFTPKTPKIEVYRDTEDPAPTRTPHAPRPGHEDVFAPSLQPKESEALRQNPFKNWDSATSNQSTAGSSKSAPPLGPSTSAPTAPAPAPPTSSSGSDPLPAWPKPKPLKPLPSLPKRQRNPAPGPGKKAEQICLPLARLQATGSSLEEFSPDEARARALGLLGKKWPPPPVVLAVPVRDDTVRGRANDGTTKAGKKDKERTMTMTMAAEPTVTVNTRAALGEVFDMFNTSPGRGMGRDGIIEEEDEGEEAVSEASRQLYAPQKTLICAQLRPPLSMMQLSEDREGPPTPTPATSALRRSEQSNRPPVPYFEVGRNRGENAIAISSVNPGPSNENAPKTNENARNENAFRASNENGPGLPTRIPGSKMAIFVDEPAVAVKAKIPVFRDEPGPSIAPAGPRNVLKTKSFTPFVDPPDEEPPSPPAAATVTPGGPLKPKTFAPFVDPPVEPKTPKSFAVFQDEEEVPQPSSNNSKFTLNPPPQLPDQEEDDERVDEEDEEEDARYVPMGGRLGHFNVMTPITERTCEFTTTLRAAVAWKEDIAEDPVAEAEEEMKEPALEPINPFDPELLQELMALMPVPPSIQDLSHTEANQLDALIKFGKSKKGDELPITLGESDEYSVVAKIGEGGYGAVFLAMYMPEDEEEEDSGFVDDDTSVAVKAVRPADRWEYTVLSGLRAALPQHLLSSVIRPRRLYHYHDESFLVMDYCGQGSLLDTVNRSVSCGFSPANTTHPGLDELLVMFFTIELLRLISAMHAAGFVHGDLKIDNCLLRTEDVPDEARAWSSKYDPAGEHGWSYKGVRMIDFGRGIDTNLFQPGQTFIGDWPTDQRDAVELREGRPWTFQTDYFGLAGIVYCMLFGKYIETVPYPDGERTKYKINMTLKRYWQTEIWSTLFDVLLNPTTVRPDGSMPLTAELDELREKMEQWLVENCDKGSRSLKSLLKKVSIAATEGKPI</sequence>
<feature type="region of interest" description="Disordered" evidence="5">
    <location>
        <begin position="211"/>
        <end position="338"/>
    </location>
</feature>
<keyword evidence="9" id="KW-1185">Reference proteome</keyword>
<evidence type="ECO:0000259" key="6">
    <source>
        <dbReference type="PROSITE" id="PS50011"/>
    </source>
</evidence>
<feature type="region of interest" description="Disordered" evidence="5">
    <location>
        <begin position="355"/>
        <end position="433"/>
    </location>
</feature>
<dbReference type="FunFam" id="1.25.40.430:FF:000003">
    <property type="entry name" value="Checkpoint serine/threonine-protein kinase BUB1"/>
    <property type="match status" value="1"/>
</dbReference>
<dbReference type="PROSITE" id="PS51489">
    <property type="entry name" value="BUB1_N"/>
    <property type="match status" value="1"/>
</dbReference>
<dbReference type="Proteomes" id="UP000044841">
    <property type="component" value="Unassembled WGS sequence"/>
</dbReference>
<keyword evidence="3" id="KW-0995">Kinetochore</keyword>